<evidence type="ECO:0000256" key="11">
    <source>
        <dbReference type="PROSITE-ProRule" id="PRU00703"/>
    </source>
</evidence>
<feature type="compositionally biased region" description="Gly residues" evidence="13">
    <location>
        <begin position="986"/>
        <end position="1006"/>
    </location>
</feature>
<dbReference type="InterPro" id="IPR014743">
    <property type="entry name" value="Cl-channel_core"/>
</dbReference>
<evidence type="ECO:0000313" key="15">
    <source>
        <dbReference type="EMBL" id="GBF97646.1"/>
    </source>
</evidence>
<evidence type="ECO:0000256" key="8">
    <source>
        <dbReference type="ARBA" id="ARBA00023122"/>
    </source>
</evidence>
<evidence type="ECO:0000256" key="13">
    <source>
        <dbReference type="SAM" id="MobiDB-lite"/>
    </source>
</evidence>
<keyword evidence="16" id="KW-1185">Reference proteome</keyword>
<dbReference type="Proteomes" id="UP000247498">
    <property type="component" value="Unassembled WGS sequence"/>
</dbReference>
<dbReference type="InterPro" id="IPR046342">
    <property type="entry name" value="CBS_dom_sf"/>
</dbReference>
<feature type="compositionally biased region" description="Gly residues" evidence="13">
    <location>
        <begin position="1025"/>
        <end position="1042"/>
    </location>
</feature>
<evidence type="ECO:0000256" key="3">
    <source>
        <dbReference type="ARBA" id="ARBA00022448"/>
    </source>
</evidence>
<dbReference type="GO" id="GO:0005254">
    <property type="term" value="F:chloride channel activity"/>
    <property type="evidence" value="ECO:0007669"/>
    <property type="project" value="UniProtKB-UniRule"/>
</dbReference>
<dbReference type="SMART" id="SM00116">
    <property type="entry name" value="CBS"/>
    <property type="match status" value="1"/>
</dbReference>
<dbReference type="Gene3D" id="3.10.580.10">
    <property type="entry name" value="CBS-domain"/>
    <property type="match status" value="1"/>
</dbReference>
<keyword evidence="6 12" id="KW-1133">Transmembrane helix</keyword>
<keyword evidence="8 11" id="KW-0129">CBS domain</keyword>
<feature type="transmembrane region" description="Helical" evidence="12">
    <location>
        <begin position="85"/>
        <end position="108"/>
    </location>
</feature>
<comment type="subcellular location">
    <subcellularLocation>
        <location evidence="1 12">Membrane</location>
        <topology evidence="1 12">Multi-pass membrane protein</topology>
    </subcellularLocation>
</comment>
<feature type="transmembrane region" description="Helical" evidence="12">
    <location>
        <begin position="459"/>
        <end position="478"/>
    </location>
</feature>
<evidence type="ECO:0000256" key="12">
    <source>
        <dbReference type="RuleBase" id="RU361221"/>
    </source>
</evidence>
<feature type="compositionally biased region" description="Low complexity" evidence="13">
    <location>
        <begin position="1007"/>
        <end position="1017"/>
    </location>
</feature>
<comment type="similarity">
    <text evidence="2 12">Belongs to the chloride channel (TC 2.A.49) family.</text>
</comment>
<accession>A0A2V0PCS7</accession>
<dbReference type="Pfam" id="PF00654">
    <property type="entry name" value="Voltage_CLC"/>
    <property type="match status" value="1"/>
</dbReference>
<dbReference type="PRINTS" id="PR00762">
    <property type="entry name" value="CLCHANNEL"/>
</dbReference>
<reference evidence="15 16" key="1">
    <citation type="journal article" date="2018" name="Sci. Rep.">
        <title>Raphidocelis subcapitata (=Pseudokirchneriella subcapitata) provides an insight into genome evolution and environmental adaptations in the Sphaeropleales.</title>
        <authorList>
            <person name="Suzuki S."/>
            <person name="Yamaguchi H."/>
            <person name="Nakajima N."/>
            <person name="Kawachi M."/>
        </authorList>
    </citation>
    <scope>NUCLEOTIDE SEQUENCE [LARGE SCALE GENOMIC DNA]</scope>
    <source>
        <strain evidence="15 16">NIES-35</strain>
    </source>
</reference>
<dbReference type="PROSITE" id="PS51371">
    <property type="entry name" value="CBS"/>
    <property type="match status" value="1"/>
</dbReference>
<name>A0A2V0PCS7_9CHLO</name>
<keyword evidence="9 12" id="KW-0472">Membrane</keyword>
<feature type="transmembrane region" description="Helical" evidence="12">
    <location>
        <begin position="554"/>
        <end position="571"/>
    </location>
</feature>
<evidence type="ECO:0000256" key="9">
    <source>
        <dbReference type="ARBA" id="ARBA00023136"/>
    </source>
</evidence>
<keyword evidence="10 12" id="KW-0868">Chloride</keyword>
<feature type="transmembrane region" description="Helical" evidence="12">
    <location>
        <begin position="266"/>
        <end position="289"/>
    </location>
</feature>
<evidence type="ECO:0000313" key="16">
    <source>
        <dbReference type="Proteomes" id="UP000247498"/>
    </source>
</evidence>
<organism evidence="15 16">
    <name type="scientific">Raphidocelis subcapitata</name>
    <dbReference type="NCBI Taxonomy" id="307507"/>
    <lineage>
        <taxon>Eukaryota</taxon>
        <taxon>Viridiplantae</taxon>
        <taxon>Chlorophyta</taxon>
        <taxon>core chlorophytes</taxon>
        <taxon>Chlorophyceae</taxon>
        <taxon>CS clade</taxon>
        <taxon>Sphaeropleales</taxon>
        <taxon>Selenastraceae</taxon>
        <taxon>Raphidocelis</taxon>
    </lineage>
</organism>
<dbReference type="AlphaFoldDB" id="A0A2V0PCS7"/>
<feature type="transmembrane region" description="Helical" evidence="12">
    <location>
        <begin position="383"/>
        <end position="404"/>
    </location>
</feature>
<evidence type="ECO:0000256" key="5">
    <source>
        <dbReference type="ARBA" id="ARBA00022737"/>
    </source>
</evidence>
<comment type="caution">
    <text evidence="15">The sequence shown here is derived from an EMBL/GenBank/DDBJ whole genome shotgun (WGS) entry which is preliminary data.</text>
</comment>
<dbReference type="PANTHER" id="PTHR11689">
    <property type="entry name" value="CHLORIDE CHANNEL PROTEIN CLC FAMILY MEMBER"/>
    <property type="match status" value="1"/>
</dbReference>
<proteinExistence type="inferred from homology"/>
<dbReference type="SUPFAM" id="SSF81340">
    <property type="entry name" value="Clc chloride channel"/>
    <property type="match status" value="1"/>
</dbReference>
<dbReference type="EMBL" id="BDRX01000104">
    <property type="protein sequence ID" value="GBF97646.1"/>
    <property type="molecule type" value="Genomic_DNA"/>
</dbReference>
<dbReference type="InterPro" id="IPR000644">
    <property type="entry name" value="CBS_dom"/>
</dbReference>
<gene>
    <name evidence="15" type="ORF">Rsub_10522</name>
</gene>
<sequence>MDLDGEHRGLLAAATFREQPRHRGPTPSAQELLTRVWGTKNAPTQRVSESLDYEPVQNAIFYKRMRAAKEKKHLFGYTGHTFAKFIITIATGMLTGVFAVGLSKIVGAAFEWKNEYIQSILDAPGGGRIWIAFLWHCAYSCCLVSFAVALVQYWAPQSAGAGVTLVMAYLNGNHVPNLLRLRTLVSKFVGTLCSVAAGLPMGPEGPMVHMGACVASVITYAQCTCLRTGRWLSCFGRRRLKSHEQQMLEKMKVLDDIVSDADHREFVSAGAAAGISAAFGAPVGGVLWAMEEACSFWNRKTAWRCFIAGVCSTFMMSQLNKNAAHGMIGFQGVRELENRDWLMQLPFVMVNAAVAGLWGAAFNSGRMTLWRVRASKTRHVLRIAEVIGLAILVQMAAFFFSWAAGRCLPKNPEWGESYGFRFTCREEGTHNDLATLFLSSGHDTIIRLFSVGAEPGQPWVRHFTQGSLLLFLLVYVFLMSIGAGTAIPGGLFVPSILAGATSGGLLGSWLRMWLPGWNIQPGLYSLMAATATLGGVFRNSISLVVLVMEGTRSIEYMGGIILSVVVANWVAHQIHREGVYESELERIGNLYFLRDEAPHRLHCITAERIMATPVVGFPSLVPVSQVLSVLRATSHNGFPVYARAAQLEGYPARPTLSPVPSVPEAEVISAAAVAAAAAAAPPPPGLRFGELSPASPARGGGDGATGAAAGGAAGGEAEGASSAGGDGGAAIALEGLVLRSQLLVLLQRRHFCDAEGRPVGREADEKVELDLETEMRTFFRRYFTHNRYVSATATPIDALQLDTGAGAAAVGGAPLAALFLDLRPFVNRSPFTVRKDCSGARAHQAFVSLGLRHLLVVDAHNRVAGIVTRKDLDHAAGHGWWRMSAVAPKPHQDGGAGGAARLSGLNGLLDGFRRIPSYGFLKALGGRPQSGGSGAPGGAAGSPGGAARGKAAAAAAAAVAVKAALAPSGSPGGTPRAPGALLGVGRDPGSGGGGGGGSGRTSGAGEAGTTQQPATAAPNPPRGGAASGGGGGGGGGRSSALL</sequence>
<dbReference type="InParanoid" id="A0A2V0PCS7"/>
<dbReference type="Gene3D" id="1.10.3080.10">
    <property type="entry name" value="Clc chloride channel"/>
    <property type="match status" value="1"/>
</dbReference>
<dbReference type="GO" id="GO:0016020">
    <property type="term" value="C:membrane"/>
    <property type="evidence" value="ECO:0007669"/>
    <property type="project" value="UniProtKB-SubCell"/>
</dbReference>
<keyword evidence="3 12" id="KW-0813">Transport</keyword>
<protein>
    <recommendedName>
        <fullName evidence="12">Chloride channel protein</fullName>
    </recommendedName>
</protein>
<feature type="transmembrane region" description="Helical" evidence="12">
    <location>
        <begin position="129"/>
        <end position="148"/>
    </location>
</feature>
<feature type="compositionally biased region" description="Gly residues" evidence="13">
    <location>
        <begin position="698"/>
        <end position="724"/>
    </location>
</feature>
<evidence type="ECO:0000256" key="10">
    <source>
        <dbReference type="ARBA" id="ARBA00023214"/>
    </source>
</evidence>
<evidence type="ECO:0000256" key="2">
    <source>
        <dbReference type="ARBA" id="ARBA00009476"/>
    </source>
</evidence>
<keyword evidence="4 12" id="KW-0812">Transmembrane</keyword>
<feature type="region of interest" description="Disordered" evidence="13">
    <location>
        <begin position="966"/>
        <end position="1042"/>
    </location>
</feature>
<feature type="transmembrane region" description="Helical" evidence="12">
    <location>
        <begin position="301"/>
        <end position="321"/>
    </location>
</feature>
<feature type="domain" description="CBS" evidence="14">
    <location>
        <begin position="826"/>
        <end position="883"/>
    </location>
</feature>
<dbReference type="PANTHER" id="PTHR11689:SF161">
    <property type="entry name" value="CHLORIDE CHANNEL PROTEIN"/>
    <property type="match status" value="1"/>
</dbReference>
<evidence type="ECO:0000256" key="6">
    <source>
        <dbReference type="ARBA" id="ARBA00022989"/>
    </source>
</evidence>
<feature type="transmembrane region" description="Helical" evidence="12">
    <location>
        <begin position="490"/>
        <end position="510"/>
    </location>
</feature>
<dbReference type="OrthoDB" id="428525at2759"/>
<feature type="region of interest" description="Disordered" evidence="13">
    <location>
        <begin position="686"/>
        <end position="724"/>
    </location>
</feature>
<dbReference type="InterPro" id="IPR001807">
    <property type="entry name" value="ClC"/>
</dbReference>
<keyword evidence="5" id="KW-0677">Repeat</keyword>
<keyword evidence="7 12" id="KW-0406">Ion transport</keyword>
<feature type="transmembrane region" description="Helical" evidence="12">
    <location>
        <begin position="341"/>
        <end position="362"/>
    </location>
</feature>
<dbReference type="SUPFAM" id="SSF54631">
    <property type="entry name" value="CBS-domain pair"/>
    <property type="match status" value="2"/>
</dbReference>
<evidence type="ECO:0000256" key="4">
    <source>
        <dbReference type="ARBA" id="ARBA00022692"/>
    </source>
</evidence>
<evidence type="ECO:0000256" key="1">
    <source>
        <dbReference type="ARBA" id="ARBA00004141"/>
    </source>
</evidence>
<evidence type="ECO:0000256" key="7">
    <source>
        <dbReference type="ARBA" id="ARBA00023065"/>
    </source>
</evidence>
<dbReference type="Pfam" id="PF00571">
    <property type="entry name" value="CBS"/>
    <property type="match status" value="1"/>
</dbReference>
<feature type="transmembrane region" description="Helical" evidence="12">
    <location>
        <begin position="522"/>
        <end position="547"/>
    </location>
</feature>
<evidence type="ECO:0000259" key="14">
    <source>
        <dbReference type="PROSITE" id="PS51371"/>
    </source>
</evidence>
<dbReference type="InterPro" id="IPR051280">
    <property type="entry name" value="Cl-channel/antiporter"/>
</dbReference>